<reference evidence="2 3" key="1">
    <citation type="submission" date="2018-10" db="EMBL/GenBank/DDBJ databases">
        <title>Genomic Encyclopedia of Archaeal and Bacterial Type Strains, Phase II (KMG-II): from individual species to whole genera.</title>
        <authorList>
            <person name="Goeker M."/>
        </authorList>
    </citation>
    <scope>NUCLEOTIDE SEQUENCE [LARGE SCALE GENOMIC DNA]</scope>
    <source>
        <strain evidence="2 3">DSM 25217</strain>
    </source>
</reference>
<feature type="domain" description="Peptidase S24/S26A/S26B/S26C" evidence="1">
    <location>
        <begin position="111"/>
        <end position="217"/>
    </location>
</feature>
<name>A0A3M0CNP6_9PROT</name>
<evidence type="ECO:0000313" key="2">
    <source>
        <dbReference type="EMBL" id="RMB04883.1"/>
    </source>
</evidence>
<evidence type="ECO:0000259" key="1">
    <source>
        <dbReference type="Pfam" id="PF00717"/>
    </source>
</evidence>
<dbReference type="InterPro" id="IPR036286">
    <property type="entry name" value="LexA/Signal_pep-like_sf"/>
</dbReference>
<dbReference type="CDD" id="cd06529">
    <property type="entry name" value="S24_LexA-like"/>
    <property type="match status" value="1"/>
</dbReference>
<gene>
    <name evidence="2" type="ORF">BXY39_2454</name>
</gene>
<accession>A0A3M0CNP6</accession>
<dbReference type="InterPro" id="IPR039418">
    <property type="entry name" value="LexA-like"/>
</dbReference>
<dbReference type="SUPFAM" id="SSF51306">
    <property type="entry name" value="LexA/Signal peptidase"/>
    <property type="match status" value="1"/>
</dbReference>
<dbReference type="EMBL" id="REFR01000012">
    <property type="protein sequence ID" value="RMB04883.1"/>
    <property type="molecule type" value="Genomic_DNA"/>
</dbReference>
<sequence length="232" mass="25217">MPKVAIRTARPHRRNRIFAGDGATMRERFPGPSHGITGKAAGTIADSPTSGPVPGPIPGPVSGLGPDHTPHMTMQRRASVRPMTTPPTGTGPGPIMRHLPSHAAHRLKDLPILGRAQGGDEGNLVIEDGAIDWTFRPASLHGVRDAFAVYVTGDSMLPKYRDGDLVYVNPALKPRHGRFVLMETPDHRGLVKQFVKWKGDTLLLRQLNPGKTLSFPRDQVLRVMMIIGSMDC</sequence>
<dbReference type="Proteomes" id="UP000271227">
    <property type="component" value="Unassembled WGS sequence"/>
</dbReference>
<organism evidence="2 3">
    <name type="scientific">Eilatimonas milleporae</name>
    <dbReference type="NCBI Taxonomy" id="911205"/>
    <lineage>
        <taxon>Bacteria</taxon>
        <taxon>Pseudomonadati</taxon>
        <taxon>Pseudomonadota</taxon>
        <taxon>Alphaproteobacteria</taxon>
        <taxon>Kordiimonadales</taxon>
        <taxon>Kordiimonadaceae</taxon>
        <taxon>Eilatimonas</taxon>
    </lineage>
</organism>
<dbReference type="Gene3D" id="2.10.109.10">
    <property type="entry name" value="Umud Fragment, subunit A"/>
    <property type="match status" value="1"/>
</dbReference>
<dbReference type="InterPro" id="IPR015927">
    <property type="entry name" value="Peptidase_S24_S26A/B/C"/>
</dbReference>
<comment type="caution">
    <text evidence="2">The sequence shown here is derived from an EMBL/GenBank/DDBJ whole genome shotgun (WGS) entry which is preliminary data.</text>
</comment>
<evidence type="ECO:0000313" key="3">
    <source>
        <dbReference type="Proteomes" id="UP000271227"/>
    </source>
</evidence>
<keyword evidence="3" id="KW-1185">Reference proteome</keyword>
<protein>
    <submittedName>
        <fullName evidence="2">Peptidase S24-like protein</fullName>
    </submittedName>
</protein>
<proteinExistence type="predicted"/>
<dbReference type="AlphaFoldDB" id="A0A3M0CNP6"/>
<dbReference type="Pfam" id="PF00717">
    <property type="entry name" value="Peptidase_S24"/>
    <property type="match status" value="1"/>
</dbReference>
<dbReference type="InParanoid" id="A0A3M0CNP6"/>